<evidence type="ECO:0000313" key="1">
    <source>
        <dbReference type="EMBL" id="KAA1088858.1"/>
    </source>
</evidence>
<dbReference type="EMBL" id="VDEP01000405">
    <property type="protein sequence ID" value="KAA1088858.1"/>
    <property type="molecule type" value="Genomic_DNA"/>
</dbReference>
<accession>A0A5B0NLN7</accession>
<comment type="caution">
    <text evidence="1">The sequence shown here is derived from an EMBL/GenBank/DDBJ whole genome shotgun (WGS) entry which is preliminary data.</text>
</comment>
<dbReference type="Proteomes" id="UP000325313">
    <property type="component" value="Unassembled WGS sequence"/>
</dbReference>
<name>A0A5B0NLN7_PUCGR</name>
<proteinExistence type="predicted"/>
<sequence length="122" mass="13857">MNPASPKRKPGQSLFKLNDEALSALPPAVEVFMAWQLDPQCPFYPGRDTVSHLFNLCPHFKHIRSDLQKALQASKIKFKPNQLDRAMLIQKAYQPVANFLKLSSCFPSLDGPRLHQLKFTLP</sequence>
<organism evidence="1 2">
    <name type="scientific">Puccinia graminis f. sp. tritici</name>
    <dbReference type="NCBI Taxonomy" id="56615"/>
    <lineage>
        <taxon>Eukaryota</taxon>
        <taxon>Fungi</taxon>
        <taxon>Dikarya</taxon>
        <taxon>Basidiomycota</taxon>
        <taxon>Pucciniomycotina</taxon>
        <taxon>Pucciniomycetes</taxon>
        <taxon>Pucciniales</taxon>
        <taxon>Pucciniaceae</taxon>
        <taxon>Puccinia</taxon>
    </lineage>
</organism>
<reference evidence="1 2" key="1">
    <citation type="submission" date="2019-05" db="EMBL/GenBank/DDBJ databases">
        <title>Emergence of the Ug99 lineage of the wheat stem rust pathogen through somatic hybridization.</title>
        <authorList>
            <person name="Li F."/>
            <person name="Upadhyaya N.M."/>
            <person name="Sperschneider J."/>
            <person name="Matny O."/>
            <person name="Nguyen-Phuc H."/>
            <person name="Mago R."/>
            <person name="Raley C."/>
            <person name="Miller M.E."/>
            <person name="Silverstein K.A.T."/>
            <person name="Henningsen E."/>
            <person name="Hirsch C.D."/>
            <person name="Visser B."/>
            <person name="Pretorius Z.A."/>
            <person name="Steffenson B.J."/>
            <person name="Schwessinger B."/>
            <person name="Dodds P.N."/>
            <person name="Figueroa M."/>
        </authorList>
    </citation>
    <scope>NUCLEOTIDE SEQUENCE [LARGE SCALE GENOMIC DNA]</scope>
    <source>
        <strain evidence="1 2">Ug99</strain>
    </source>
</reference>
<evidence type="ECO:0000313" key="2">
    <source>
        <dbReference type="Proteomes" id="UP000325313"/>
    </source>
</evidence>
<dbReference type="AlphaFoldDB" id="A0A5B0NLN7"/>
<gene>
    <name evidence="1" type="ORF">PGTUg99_032668</name>
</gene>
<protein>
    <submittedName>
        <fullName evidence="1">Uncharacterized protein</fullName>
    </submittedName>
</protein>